<organism evidence="6 7">
    <name type="scientific">Pelusios castaneus</name>
    <name type="common">West African mud turtle</name>
    <dbReference type="NCBI Taxonomy" id="367368"/>
    <lineage>
        <taxon>Eukaryota</taxon>
        <taxon>Metazoa</taxon>
        <taxon>Chordata</taxon>
        <taxon>Craniata</taxon>
        <taxon>Vertebrata</taxon>
        <taxon>Euteleostomi</taxon>
        <taxon>Archelosauria</taxon>
        <taxon>Testudinata</taxon>
        <taxon>Testudines</taxon>
        <taxon>Pleurodira</taxon>
        <taxon>Pelomedusidae</taxon>
        <taxon>Pelusios</taxon>
    </lineage>
</organism>
<dbReference type="Gene3D" id="1.10.10.60">
    <property type="entry name" value="Homeodomain-like"/>
    <property type="match status" value="1"/>
</dbReference>
<evidence type="ECO:0000259" key="5">
    <source>
        <dbReference type="PROSITE" id="PS50804"/>
    </source>
</evidence>
<dbReference type="Pfam" id="PF13837">
    <property type="entry name" value="Myb_DNA-bind_4"/>
    <property type="match status" value="1"/>
</dbReference>
<protein>
    <recommendedName>
        <fullName evidence="5">SCAN box domain-containing protein</fullName>
    </recommendedName>
</protein>
<dbReference type="FunFam" id="1.10.4020.10:FF:000001">
    <property type="entry name" value="zinc finger protein 263 isoform X1"/>
    <property type="match status" value="1"/>
</dbReference>
<feature type="region of interest" description="Disordered" evidence="4">
    <location>
        <begin position="362"/>
        <end position="381"/>
    </location>
</feature>
<dbReference type="InterPro" id="IPR044822">
    <property type="entry name" value="Myb_DNA-bind_4"/>
</dbReference>
<feature type="region of interest" description="Disordered" evidence="4">
    <location>
        <begin position="672"/>
        <end position="695"/>
    </location>
</feature>
<dbReference type="AlphaFoldDB" id="A0A8C8RE53"/>
<evidence type="ECO:0000256" key="1">
    <source>
        <dbReference type="ARBA" id="ARBA00003767"/>
    </source>
</evidence>
<dbReference type="InterPro" id="IPR038269">
    <property type="entry name" value="SCAN_sf"/>
</dbReference>
<keyword evidence="7" id="KW-1185">Reference proteome</keyword>
<feature type="region of interest" description="Disordered" evidence="4">
    <location>
        <begin position="200"/>
        <end position="225"/>
    </location>
</feature>
<sequence>MRRDKPQERAASWPADHIKVLIALWAEAATTHDLSSRGRNRVVYDGISQRLAELGIYRTGDQCREKMKGLKVTYRKAKENNAAGRPPMRCPFYEEMDQIMQRCDSTRSSLLAESGEGPGALDRQEGTAAPESWGTPAFEPWDSQAAAAFEHWESQASASDHWGSQAAASESQGAEELGYVLPETQAPLGEVQTVRVQVKEEEASADELPPEPDPSPSVSVEPQAASRKLVSALDRLMHLRARKRKVREDGPLETPRGPSQKHGRSQLELKRARRTGACRAEERQSLAEFIQHDREMRREDREFQAQLLEKLFQKQLEMVGALVQPPPPLQDPEPVAREGAGAGLQFQTLLEQAVRTQAKGQEAEVAGPAPTGGQERTAKAPPTVQYWTADEILRWLVPQQPLNGQQAWGERCREGLPGYQPHLAPGPLAARGDGGRRDTEPDLTCARQVSDACQGPRGSRLLPPVGRECQQARASEVGDSEKVKGAVLSCYDTEAQRQRFRAFRYQEAEGPRAVYSRLQELSQHWLQPERRTKEQMLELLVLEQFLSLLPEEMQSWVRARGPESCQEAVALAEDFQLIPQEPGWRPQMLLPAPEETRDIGMAQRALLAERQRASQRAGGQENGWSGSLLATPPCTLLVERPGSGAIEPTVPQPRCDRESCVQARQVENGLESLQSTRGQQGAEETAAPVPHPAPGKTTELCGAGPGRHIGMDGLLQDRITMQGDSNISGALNGTSPVATQLPVIHASCEQQTPASLVPPERTGSKGNRACSPQHRSAGHISPELDGPSLEDALETSLDSPWDGEGSADRAPEGSVACPEARPRCLGCTVLRAELDAAREELRITQASTLYGLSGAHLQGLAEALDTISRILNERRPLTTKPPWGASESPSMALPHQTHLS</sequence>
<feature type="region of interest" description="Disordered" evidence="4">
    <location>
        <begin position="109"/>
        <end position="138"/>
    </location>
</feature>
<dbReference type="PROSITE" id="PS50804">
    <property type="entry name" value="SCAN_BOX"/>
    <property type="match status" value="1"/>
</dbReference>
<feature type="domain" description="SCAN box" evidence="5">
    <location>
        <begin position="497"/>
        <end position="576"/>
    </location>
</feature>
<evidence type="ECO:0000256" key="4">
    <source>
        <dbReference type="SAM" id="MobiDB-lite"/>
    </source>
</evidence>
<feature type="region of interest" description="Disordered" evidence="4">
    <location>
        <begin position="241"/>
        <end position="276"/>
    </location>
</feature>
<comment type="similarity">
    <text evidence="2">Belongs to the krueppel C2H2-type zinc-finger protein family.</text>
</comment>
<evidence type="ECO:0000256" key="2">
    <source>
        <dbReference type="ARBA" id="ARBA00006991"/>
    </source>
</evidence>
<dbReference type="Pfam" id="PF02023">
    <property type="entry name" value="SCAN"/>
    <property type="match status" value="1"/>
</dbReference>
<dbReference type="Gene3D" id="1.10.4020.10">
    <property type="entry name" value="DNA breaking-rejoining enzymes"/>
    <property type="match status" value="1"/>
</dbReference>
<dbReference type="InterPro" id="IPR003309">
    <property type="entry name" value="SCAN_dom"/>
</dbReference>
<dbReference type="SUPFAM" id="SSF47353">
    <property type="entry name" value="Retrovirus capsid dimerization domain-like"/>
    <property type="match status" value="1"/>
</dbReference>
<dbReference type="CDD" id="cd07936">
    <property type="entry name" value="SCAN"/>
    <property type="match status" value="1"/>
</dbReference>
<dbReference type="Proteomes" id="UP000694393">
    <property type="component" value="Unplaced"/>
</dbReference>
<name>A0A8C8RE53_9SAUR</name>
<dbReference type="InterPro" id="IPR050916">
    <property type="entry name" value="SCAN-C2H2_zinc_finger"/>
</dbReference>
<dbReference type="Ensembl" id="ENSPCET00000004486.1">
    <property type="protein sequence ID" value="ENSPCEP00000004341.1"/>
    <property type="gene ID" value="ENSPCEG00000003506.1"/>
</dbReference>
<feature type="region of interest" description="Disordered" evidence="4">
    <location>
        <begin position="752"/>
        <end position="819"/>
    </location>
</feature>
<reference evidence="6" key="2">
    <citation type="submission" date="2025-09" db="UniProtKB">
        <authorList>
            <consortium name="Ensembl"/>
        </authorList>
    </citation>
    <scope>IDENTIFICATION</scope>
</reference>
<evidence type="ECO:0000313" key="6">
    <source>
        <dbReference type="Ensembl" id="ENSPCEP00000004341.1"/>
    </source>
</evidence>
<dbReference type="SMART" id="SM00431">
    <property type="entry name" value="SCAN"/>
    <property type="match status" value="1"/>
</dbReference>
<dbReference type="PANTHER" id="PTHR45935:SF15">
    <property type="entry name" value="SCAN BOX DOMAIN-CONTAINING PROTEIN"/>
    <property type="match status" value="1"/>
</dbReference>
<dbReference type="PANTHER" id="PTHR45935">
    <property type="entry name" value="PROTEIN ZBED8-RELATED"/>
    <property type="match status" value="1"/>
</dbReference>
<proteinExistence type="inferred from homology"/>
<feature type="region of interest" description="Disordered" evidence="4">
    <location>
        <begin position="877"/>
        <end position="900"/>
    </location>
</feature>
<evidence type="ECO:0000256" key="3">
    <source>
        <dbReference type="ARBA" id="ARBA00023242"/>
    </source>
</evidence>
<accession>A0A8C8RE53</accession>
<keyword evidence="3" id="KW-0539">Nucleus</keyword>
<reference evidence="6" key="1">
    <citation type="submission" date="2025-08" db="UniProtKB">
        <authorList>
            <consortium name="Ensembl"/>
        </authorList>
    </citation>
    <scope>IDENTIFICATION</scope>
</reference>
<comment type="function">
    <text evidence="1">May be involved in transcriptional regulation.</text>
</comment>
<feature type="region of interest" description="Disordered" evidence="4">
    <location>
        <begin position="152"/>
        <end position="174"/>
    </location>
</feature>
<feature type="compositionally biased region" description="Low complexity" evidence="4">
    <location>
        <begin position="163"/>
        <end position="174"/>
    </location>
</feature>
<evidence type="ECO:0000313" key="7">
    <source>
        <dbReference type="Proteomes" id="UP000694393"/>
    </source>
</evidence>